<name>A0ABT6M6D4_9NOCA</name>
<dbReference type="CDD" id="cd19076">
    <property type="entry name" value="AKR_AKR13A_13D"/>
    <property type="match status" value="1"/>
</dbReference>
<comment type="caution">
    <text evidence="3">The sequence shown here is derived from an EMBL/GenBank/DDBJ whole genome shotgun (WGS) entry which is preliminary data.</text>
</comment>
<evidence type="ECO:0000313" key="3">
    <source>
        <dbReference type="EMBL" id="MDH6279867.1"/>
    </source>
</evidence>
<proteinExistence type="predicted"/>
<dbReference type="Gene3D" id="3.20.20.100">
    <property type="entry name" value="NADP-dependent oxidoreductase domain"/>
    <property type="match status" value="1"/>
</dbReference>
<dbReference type="PANTHER" id="PTHR43625:SF40">
    <property type="entry name" value="ALDO-KETO REDUCTASE YAKC [NADP(+)]"/>
    <property type="match status" value="1"/>
</dbReference>
<evidence type="ECO:0000256" key="1">
    <source>
        <dbReference type="ARBA" id="ARBA00023002"/>
    </source>
</evidence>
<dbReference type="Pfam" id="PF00248">
    <property type="entry name" value="Aldo_ket_red"/>
    <property type="match status" value="1"/>
</dbReference>
<gene>
    <name evidence="3" type="ORF">M2280_001076</name>
</gene>
<evidence type="ECO:0000313" key="4">
    <source>
        <dbReference type="Proteomes" id="UP001160334"/>
    </source>
</evidence>
<dbReference type="InterPro" id="IPR036812">
    <property type="entry name" value="NAD(P)_OxRdtase_dom_sf"/>
</dbReference>
<reference evidence="3 4" key="1">
    <citation type="submission" date="2023-04" db="EMBL/GenBank/DDBJ databases">
        <title>Forest soil microbial communities from Buena Vista Peninsula, Colon Province, Panama.</title>
        <authorList>
            <person name="Bouskill N."/>
        </authorList>
    </citation>
    <scope>NUCLEOTIDE SEQUENCE [LARGE SCALE GENOMIC DNA]</scope>
    <source>
        <strain evidence="3 4">CFH S0262</strain>
    </source>
</reference>
<keyword evidence="1" id="KW-0560">Oxidoreductase</keyword>
<dbReference type="EMBL" id="JARXVC010000002">
    <property type="protein sequence ID" value="MDH6279867.1"/>
    <property type="molecule type" value="Genomic_DNA"/>
</dbReference>
<evidence type="ECO:0000259" key="2">
    <source>
        <dbReference type="Pfam" id="PF00248"/>
    </source>
</evidence>
<dbReference type="PANTHER" id="PTHR43625">
    <property type="entry name" value="AFLATOXIN B1 ALDEHYDE REDUCTASE"/>
    <property type="match status" value="1"/>
</dbReference>
<dbReference type="InterPro" id="IPR020471">
    <property type="entry name" value="AKR"/>
</dbReference>
<accession>A0ABT6M6D4</accession>
<organism evidence="3 4">
    <name type="scientific">Prescottella agglutinans</name>
    <dbReference type="NCBI Taxonomy" id="1644129"/>
    <lineage>
        <taxon>Bacteria</taxon>
        <taxon>Bacillati</taxon>
        <taxon>Actinomycetota</taxon>
        <taxon>Actinomycetes</taxon>
        <taxon>Mycobacteriales</taxon>
        <taxon>Nocardiaceae</taxon>
        <taxon>Prescottella</taxon>
    </lineage>
</organism>
<dbReference type="InterPro" id="IPR023210">
    <property type="entry name" value="NADP_OxRdtase_dom"/>
</dbReference>
<dbReference type="InterPro" id="IPR050791">
    <property type="entry name" value="Aldo-Keto_reductase"/>
</dbReference>
<keyword evidence="4" id="KW-1185">Reference proteome</keyword>
<dbReference type="PRINTS" id="PR00069">
    <property type="entry name" value="ALDKETRDTASE"/>
</dbReference>
<dbReference type="SUPFAM" id="SSF51430">
    <property type="entry name" value="NAD(P)-linked oxidoreductase"/>
    <property type="match status" value="1"/>
</dbReference>
<sequence length="346" mass="37587">MTSTSSFSFETQDQHSLGRRLLGDPVGALGLGCMGMSEFYGRADDTQSIRVIHSALDGGVSMLDTADMYGDGHNEELVGRALRTRRDQAFVATKFGIRRDGERRWHDASPDYARSACDASLRRLGVDTIDLYYLHRLDEHTPIEDTIGAMADLVQVGKVRYIGLSEVSAQILRRAHAVHPITAVQSEFSLWTRDVITDGVLAAARELGTSLVPYSPLGRGMLTGEIAALDNLAEDDFRRVLPRFADGNLDTNLALLDSLRAVAEQHDATPGQIALAWVLAQGEDVIPIPGTKRLDYLAQNIAAAAISLSAGQLEALNTAFRPDNVQGARYPAEILPDTRSTRGDTA</sequence>
<dbReference type="Proteomes" id="UP001160334">
    <property type="component" value="Unassembled WGS sequence"/>
</dbReference>
<protein>
    <submittedName>
        <fullName evidence="3">Aryl-alcohol dehydrogenase-like predicted oxidoreductase</fullName>
    </submittedName>
</protein>
<feature type="domain" description="NADP-dependent oxidoreductase" evidence="2">
    <location>
        <begin position="29"/>
        <end position="317"/>
    </location>
</feature>
<dbReference type="RefSeq" id="WP_280759228.1">
    <property type="nucleotide sequence ID" value="NZ_JARXVC010000002.1"/>
</dbReference>